<comment type="similarity">
    <text evidence="9">Belongs to the peptidase T1B family.</text>
</comment>
<dbReference type="PROSITE" id="PS51476">
    <property type="entry name" value="PROTEASOME_BETA_2"/>
    <property type="match status" value="1"/>
</dbReference>
<comment type="subunit">
    <text evidence="9">The 20S proteasome core is composed of 14 alpha and 14 beta subunits that assemble into four stacked heptameric rings, resulting in a barrel-shaped structure. The two inner rings, each composed of seven catalytic beta subunits, are sandwiched by two outer rings, each composed of seven alpha subunits. The catalytic chamber with the active sites is on the inside of the barrel. Has a gated structure, the ends of the cylinder being occluded by the N-termini of the alpha-subunits. Is capped at one or both ends by the proteasome regulatory ATPase, PAN.</text>
</comment>
<feature type="chain" id="PRO_5023471257" description="Proteasome subunit beta" evidence="9">
    <location>
        <begin position="19"/>
        <end position="209"/>
    </location>
</feature>
<evidence type="ECO:0000256" key="7">
    <source>
        <dbReference type="ARBA" id="ARBA00022942"/>
    </source>
</evidence>
<dbReference type="Gene3D" id="3.60.20.10">
    <property type="entry name" value="Glutamine Phosphoribosylpyrophosphate, subunit 1, domain 1"/>
    <property type="match status" value="1"/>
</dbReference>
<dbReference type="InterPro" id="IPR023333">
    <property type="entry name" value="Proteasome_suB-type"/>
</dbReference>
<dbReference type="InterPro" id="IPR016050">
    <property type="entry name" value="Proteasome_bsu_CS"/>
</dbReference>
<dbReference type="InterPro" id="IPR001353">
    <property type="entry name" value="Proteasome_sua/b"/>
</dbReference>
<organism evidence="11 12">
    <name type="scientific">Pyrolobus fumarii (strain DSM 11204 / 1A)</name>
    <dbReference type="NCBI Taxonomy" id="694429"/>
    <lineage>
        <taxon>Archaea</taxon>
        <taxon>Thermoproteota</taxon>
        <taxon>Thermoprotei</taxon>
        <taxon>Desulfurococcales</taxon>
        <taxon>Pyrodictiaceae</taxon>
        <taxon>Pyrolobus</taxon>
    </lineage>
</organism>
<dbReference type="AlphaFoldDB" id="G0EEX2"/>
<dbReference type="STRING" id="694429.Pyrfu_0214"/>
<evidence type="ECO:0000256" key="6">
    <source>
        <dbReference type="ARBA" id="ARBA00022813"/>
    </source>
</evidence>
<evidence type="ECO:0000256" key="5">
    <source>
        <dbReference type="ARBA" id="ARBA00022801"/>
    </source>
</evidence>
<protein>
    <recommendedName>
        <fullName evidence="9">Proteasome subunit beta</fullName>
        <ecNumber evidence="9">3.4.25.1</ecNumber>
    </recommendedName>
    <alternativeName>
        <fullName evidence="9">20S proteasome beta subunit</fullName>
    </alternativeName>
    <alternativeName>
        <fullName evidence="9">Proteasome core protein PsmB</fullName>
    </alternativeName>
</protein>
<keyword evidence="8 9" id="KW-0865">Zymogen</keyword>
<accession>G0EEX2</accession>
<dbReference type="InParanoid" id="G0EEX2"/>
<proteinExistence type="inferred from homology"/>
<dbReference type="GO" id="GO:0010498">
    <property type="term" value="P:proteasomal protein catabolic process"/>
    <property type="evidence" value="ECO:0007669"/>
    <property type="project" value="UniProtKB-UniRule"/>
</dbReference>
<dbReference type="SUPFAM" id="SSF56235">
    <property type="entry name" value="N-terminal nucleophile aminohydrolases (Ntn hydrolases)"/>
    <property type="match status" value="1"/>
</dbReference>
<dbReference type="InterPro" id="IPR000243">
    <property type="entry name" value="Pept_T1A_subB"/>
</dbReference>
<dbReference type="Proteomes" id="UP000001037">
    <property type="component" value="Chromosome"/>
</dbReference>
<comment type="catalytic activity">
    <reaction evidence="1 9">
        <text>Cleavage of peptide bonds with very broad specificity.</text>
        <dbReference type="EC" id="3.4.25.1"/>
    </reaction>
</comment>
<dbReference type="Pfam" id="PF00227">
    <property type="entry name" value="Proteasome"/>
    <property type="match status" value="1"/>
</dbReference>
<dbReference type="PRINTS" id="PR00141">
    <property type="entry name" value="PROTEASOME"/>
</dbReference>
<reference evidence="11 12" key="1">
    <citation type="journal article" date="2011" name="Stand. Genomic Sci.">
        <title>Complete genome sequence of the hyperthermophilic chemolithoautotroph Pyrolobus fumarii type strain (1A).</title>
        <authorList>
            <person name="Anderson I."/>
            <person name="Goker M."/>
            <person name="Nolan M."/>
            <person name="Lucas S."/>
            <person name="Hammon N."/>
            <person name="Deshpande S."/>
            <person name="Cheng J.F."/>
            <person name="Tapia R."/>
            <person name="Han C."/>
            <person name="Goodwin L."/>
            <person name="Pitluck S."/>
            <person name="Huntemann M."/>
            <person name="Liolios K."/>
            <person name="Ivanova N."/>
            <person name="Pagani I."/>
            <person name="Mavromatis K."/>
            <person name="Ovchinikova G."/>
            <person name="Pati A."/>
            <person name="Chen A."/>
            <person name="Palaniappan K."/>
            <person name="Land M."/>
            <person name="Hauser L."/>
            <person name="Brambilla E.M."/>
            <person name="Huber H."/>
            <person name="Yasawong M."/>
            <person name="Rohde M."/>
            <person name="Spring S."/>
            <person name="Abt B."/>
            <person name="Sikorski J."/>
            <person name="Wirth R."/>
            <person name="Detter J.C."/>
            <person name="Woyke T."/>
            <person name="Bristow J."/>
            <person name="Eisen J.A."/>
            <person name="Markowitz V."/>
            <person name="Hugenholtz P."/>
            <person name="Kyrpides N.C."/>
            <person name="Klenk H.P."/>
            <person name="Lapidus A."/>
        </authorList>
    </citation>
    <scope>NUCLEOTIDE SEQUENCE [LARGE SCALE GENOMIC DNA]</scope>
    <source>
        <strain evidence="12">DSM 11204 / 1A</strain>
    </source>
</reference>
<dbReference type="NCBIfam" id="TIGR03634">
    <property type="entry name" value="arc_protsome_B"/>
    <property type="match status" value="1"/>
</dbReference>
<evidence type="ECO:0000256" key="2">
    <source>
        <dbReference type="ARBA" id="ARBA00022490"/>
    </source>
</evidence>
<evidence type="ECO:0000256" key="8">
    <source>
        <dbReference type="ARBA" id="ARBA00023145"/>
    </source>
</evidence>
<dbReference type="EC" id="3.4.25.1" evidence="9"/>
<comment type="subcellular location">
    <subcellularLocation>
        <location evidence="9">Cytoplasm</location>
    </subcellularLocation>
</comment>
<name>G0EEX2_PYRF1</name>
<keyword evidence="5 9" id="KW-0378">Hydrolase</keyword>
<evidence type="ECO:0000256" key="3">
    <source>
        <dbReference type="ARBA" id="ARBA00022670"/>
    </source>
</evidence>
<evidence type="ECO:0000313" key="12">
    <source>
        <dbReference type="Proteomes" id="UP000001037"/>
    </source>
</evidence>
<evidence type="ECO:0000256" key="4">
    <source>
        <dbReference type="ARBA" id="ARBA00022698"/>
    </source>
</evidence>
<gene>
    <name evidence="9" type="primary">psmB</name>
    <name evidence="11" type="ordered locus">Pyrfu_0214</name>
</gene>
<dbReference type="PANTHER" id="PTHR32194">
    <property type="entry name" value="METALLOPROTEASE TLDD"/>
    <property type="match status" value="1"/>
</dbReference>
<evidence type="ECO:0000256" key="1">
    <source>
        <dbReference type="ARBA" id="ARBA00001198"/>
    </source>
</evidence>
<keyword evidence="7 9" id="KW-0647">Proteasome</keyword>
<dbReference type="KEGG" id="pfm:Pyrfu_0214"/>
<dbReference type="PANTHER" id="PTHR32194:SF0">
    <property type="entry name" value="ATP-DEPENDENT PROTEASE SUBUNIT HSLV"/>
    <property type="match status" value="1"/>
</dbReference>
<keyword evidence="3 9" id="KW-0645">Protease</keyword>
<dbReference type="InterPro" id="IPR029055">
    <property type="entry name" value="Ntn_hydrolases_N"/>
</dbReference>
<dbReference type="eggNOG" id="arCOG00970">
    <property type="taxonomic scope" value="Archaea"/>
</dbReference>
<evidence type="ECO:0000256" key="9">
    <source>
        <dbReference type="HAMAP-Rule" id="MF_02113"/>
    </source>
</evidence>
<dbReference type="PROSITE" id="PS00854">
    <property type="entry name" value="PROTEASOME_BETA_1"/>
    <property type="match status" value="1"/>
</dbReference>
<dbReference type="FunFam" id="3.60.20.10:FF:000049">
    <property type="entry name" value="Proteasome subunit beta"/>
    <property type="match status" value="1"/>
</dbReference>
<feature type="propeptide" id="PRO_5005053504" description="Removed in mature form; by autocatalysis" evidence="9">
    <location>
        <begin position="1"/>
        <end position="18"/>
    </location>
</feature>
<dbReference type="HOGENOM" id="CLU_035750_7_2_2"/>
<evidence type="ECO:0000256" key="10">
    <source>
        <dbReference type="PIRSR" id="PIRSR600243-1"/>
    </source>
</evidence>
<evidence type="ECO:0000313" key="11">
    <source>
        <dbReference type="EMBL" id="AEM38086.1"/>
    </source>
</evidence>
<dbReference type="FunCoup" id="G0EEX2">
    <property type="interactions" value="172"/>
</dbReference>
<dbReference type="HAMAP" id="MF_02113_A">
    <property type="entry name" value="Proteasome_B_A"/>
    <property type="match status" value="1"/>
</dbReference>
<comment type="function">
    <text evidence="9">Component of the proteasome core, a large protease complex with broad specificity involved in protein degradation.</text>
</comment>
<dbReference type="GO" id="GO:0005737">
    <property type="term" value="C:cytoplasm"/>
    <property type="evidence" value="ECO:0007669"/>
    <property type="project" value="UniProtKB-SubCell"/>
</dbReference>
<keyword evidence="12" id="KW-1185">Reference proteome</keyword>
<comment type="activity regulation">
    <text evidence="9">The formation of the proteasomal ATPase PAN-20S proteasome complex, via the docking of the C-termini of PAN into the intersubunit pockets in the alpha-rings, triggers opening of the gate for substrate entry. Interconversion between the open-gate and close-gate conformations leads to a dynamic regulation of the 20S proteasome proteolysis activity.</text>
</comment>
<keyword evidence="2 9" id="KW-0963">Cytoplasm</keyword>
<dbReference type="InterPro" id="IPR019983">
    <property type="entry name" value="Pept_T1A_Psome_bsu_arc"/>
</dbReference>
<keyword evidence="6 9" id="KW-0068">Autocatalytic cleavage</keyword>
<dbReference type="EMBL" id="CP002838">
    <property type="protein sequence ID" value="AEM38086.1"/>
    <property type="molecule type" value="Genomic_DNA"/>
</dbReference>
<keyword evidence="4 9" id="KW-0888">Threonine protease</keyword>
<dbReference type="MEROPS" id="T01.002"/>
<feature type="active site" description="Nucleophile" evidence="9 10">
    <location>
        <position position="19"/>
    </location>
</feature>
<dbReference type="GO" id="GO:0019774">
    <property type="term" value="C:proteasome core complex, beta-subunit complex"/>
    <property type="evidence" value="ECO:0007669"/>
    <property type="project" value="UniProtKB-UniRule"/>
</dbReference>
<sequence length="209" mass="23001">MVKLLAPSRMQRGLLETGTTTVGLKLREYVVLAADRRATAGYYIAHKKTRKIVKITDYMAMTTSGLVADAQVLAEILREELRYYELTTKRKPSVAAAANMLAAIIFSARMYPYIVQLLLGGYDTAPRLFNIDWLGTVTEEKYTATGSGSPIAIGVIESGYREDMKVDEAVELAVKAVRAAMERDVATGNGIDVVIIGKGTFITREYPPR</sequence>
<dbReference type="GO" id="GO:0004298">
    <property type="term" value="F:threonine-type endopeptidase activity"/>
    <property type="evidence" value="ECO:0007669"/>
    <property type="project" value="UniProtKB-UniRule"/>
</dbReference>